<comment type="caution">
    <text evidence="1">The sequence shown here is derived from an EMBL/GenBank/DDBJ whole genome shotgun (WGS) entry which is preliminary data.</text>
</comment>
<gene>
    <name evidence="1" type="ORF">ACH50_18545</name>
</gene>
<sequence>MRYRDAGQHRCKTDGLRLADILTAATLHPMQGETLCAESKLVFPGTGASLSKNGLRAGGGAGVAKCAAGMGKIKLWKAACASAQDTGFARVQAGVATAAPFGEMAFRPAPGRTNNRRFASGQ</sequence>
<dbReference type="EMBL" id="LFEJ01000024">
    <property type="protein sequence ID" value="KMV33249.1"/>
    <property type="molecule type" value="Genomic_DNA"/>
</dbReference>
<organism evidence="1 2">
    <name type="scientific">Franconibacter pulveris</name>
    <dbReference type="NCBI Taxonomy" id="435910"/>
    <lineage>
        <taxon>Bacteria</taxon>
        <taxon>Pseudomonadati</taxon>
        <taxon>Pseudomonadota</taxon>
        <taxon>Gammaproteobacteria</taxon>
        <taxon>Enterobacterales</taxon>
        <taxon>Enterobacteriaceae</taxon>
        <taxon>Franconibacter</taxon>
    </lineage>
</organism>
<name>A0A0J8Y795_9ENTR</name>
<keyword evidence="2" id="KW-1185">Reference proteome</keyword>
<accession>A0A0J8Y795</accession>
<reference evidence="1 2" key="1">
    <citation type="submission" date="2015-06" db="EMBL/GenBank/DDBJ databases">
        <title>Genome sequencing of Cronobacter sp. strain DJ34 isolated from petroleum contaminated sludge of Duliajan Oil Fields, Assam, India.</title>
        <authorList>
            <person name="Pal S."/>
            <person name="Banerjee T.D."/>
            <person name="Roy A."/>
            <person name="Sar P."/>
            <person name="Kazy S.K."/>
        </authorList>
    </citation>
    <scope>NUCLEOTIDE SEQUENCE [LARGE SCALE GENOMIC DNA]</scope>
    <source>
        <strain evidence="1 2">DJ34</strain>
    </source>
</reference>
<protein>
    <submittedName>
        <fullName evidence="1">Uncharacterized protein</fullName>
    </submittedName>
</protein>
<evidence type="ECO:0000313" key="2">
    <source>
        <dbReference type="Proteomes" id="UP000037315"/>
    </source>
</evidence>
<dbReference type="Proteomes" id="UP000037315">
    <property type="component" value="Unassembled WGS sequence"/>
</dbReference>
<dbReference type="AlphaFoldDB" id="A0A0J8Y795"/>
<evidence type="ECO:0000313" key="1">
    <source>
        <dbReference type="EMBL" id="KMV33249.1"/>
    </source>
</evidence>
<proteinExistence type="predicted"/>